<evidence type="ECO:0008006" key="6">
    <source>
        <dbReference type="Google" id="ProtNLM"/>
    </source>
</evidence>
<dbReference type="OMA" id="QIALTCE"/>
<keyword evidence="2" id="KW-0053">Apoptosis</keyword>
<dbReference type="OrthoDB" id="9948726at2759"/>
<dbReference type="PANTHER" id="PTHR14965">
    <property type="entry name" value="SI:CH73-248E21.1"/>
    <property type="match status" value="1"/>
</dbReference>
<evidence type="ECO:0000313" key="4">
    <source>
        <dbReference type="Ensembl" id="ENSATEP00000032391.1"/>
    </source>
</evidence>
<dbReference type="GO" id="GO:0006915">
    <property type="term" value="P:apoptotic process"/>
    <property type="evidence" value="ECO:0007669"/>
    <property type="project" value="UniProtKB-KW"/>
</dbReference>
<dbReference type="GeneTree" id="ENSGT00940000154318"/>
<feature type="region of interest" description="Disordered" evidence="3">
    <location>
        <begin position="1"/>
        <end position="33"/>
    </location>
</feature>
<protein>
    <recommendedName>
        <fullName evidence="6">Apoptosis facilitator Bcl-2-like protein 14</fullName>
    </recommendedName>
</protein>
<feature type="region of interest" description="Disordered" evidence="3">
    <location>
        <begin position="52"/>
        <end position="135"/>
    </location>
</feature>
<feature type="compositionally biased region" description="Polar residues" evidence="3">
    <location>
        <begin position="66"/>
        <end position="79"/>
    </location>
</feature>
<feature type="compositionally biased region" description="Basic and acidic residues" evidence="3">
    <location>
        <begin position="81"/>
        <end position="90"/>
    </location>
</feature>
<reference evidence="4" key="1">
    <citation type="submission" date="2021-04" db="EMBL/GenBank/DDBJ databases">
        <authorList>
            <consortium name="Wellcome Sanger Institute Data Sharing"/>
        </authorList>
    </citation>
    <scope>NUCLEOTIDE SEQUENCE [LARGE SCALE GENOMIC DNA]</scope>
</reference>
<dbReference type="SUPFAM" id="SSF56854">
    <property type="entry name" value="Bcl-2 inhibitors of programmed cell death"/>
    <property type="match status" value="1"/>
</dbReference>
<dbReference type="GeneID" id="113164833"/>
<dbReference type="Proteomes" id="UP000265040">
    <property type="component" value="Chromosome 23"/>
</dbReference>
<dbReference type="STRING" id="64144.ENSATEP00000032391"/>
<reference evidence="4" key="3">
    <citation type="submission" date="2025-09" db="UniProtKB">
        <authorList>
            <consortium name="Ensembl"/>
        </authorList>
    </citation>
    <scope>IDENTIFICATION</scope>
</reference>
<feature type="compositionally biased region" description="Low complexity" evidence="3">
    <location>
        <begin position="9"/>
        <end position="32"/>
    </location>
</feature>
<dbReference type="PANTHER" id="PTHR14965:SF1">
    <property type="entry name" value="APOPTOSIS FACILITATOR BCL-2-LIKE PROTEIN 14"/>
    <property type="match status" value="1"/>
</dbReference>
<dbReference type="RefSeq" id="XP_026220130.1">
    <property type="nucleotide sequence ID" value="XM_026364345.1"/>
</dbReference>
<feature type="compositionally biased region" description="Basic residues" evidence="3">
    <location>
        <begin position="91"/>
        <end position="104"/>
    </location>
</feature>
<reference evidence="4" key="2">
    <citation type="submission" date="2025-08" db="UniProtKB">
        <authorList>
            <consortium name="Ensembl"/>
        </authorList>
    </citation>
    <scope>IDENTIFICATION</scope>
</reference>
<keyword evidence="1" id="KW-0597">Phosphoprotein</keyword>
<dbReference type="GO" id="GO:2001236">
    <property type="term" value="P:regulation of extrinsic apoptotic signaling pathway"/>
    <property type="evidence" value="ECO:0007669"/>
    <property type="project" value="TreeGrafter"/>
</dbReference>
<dbReference type="InParanoid" id="A0A3Q1KCS2"/>
<sequence length="315" mass="35798">MANGHVEIHNPISNHNNLNNSSDCNIKSTSDTSDMDDTVEFRILMAYATRRRPKKADTTDNPVVVNGNTDANGSAPSQTPEKTEPTNKRKEEKKKKKENKKGLKRMLSILKCVKPQTEEEEEEEPQPAVENHHNVDDRCRFRDFKEDEDKEEDSLEDVANRLTKIANGIQFVPEIESDAPDDENEDSMERLIGLILRESGDRLNEQELRNVAVVREIFWDYSFFKSLISSLLLKMGLKSINPDSPGPHASPKTQIAVTCEATSRLTSLDTLPMNKLLGFGARYLQEYHSSWIKEHGGYENAFESDSEDEDEDEVQ</sequence>
<dbReference type="InterPro" id="IPR036834">
    <property type="entry name" value="Bcl-2-like_sf"/>
</dbReference>
<name>A0A3Q1KCS2_ANATE</name>
<dbReference type="Ensembl" id="ENSATET00000032865.3">
    <property type="protein sequence ID" value="ENSATEP00000032391.1"/>
    <property type="gene ID" value="ENSATEG00000022310.3"/>
</dbReference>
<evidence type="ECO:0000256" key="2">
    <source>
        <dbReference type="ARBA" id="ARBA00022703"/>
    </source>
</evidence>
<organism evidence="4 5">
    <name type="scientific">Anabas testudineus</name>
    <name type="common">Climbing perch</name>
    <name type="synonym">Anthias testudineus</name>
    <dbReference type="NCBI Taxonomy" id="64144"/>
    <lineage>
        <taxon>Eukaryota</taxon>
        <taxon>Metazoa</taxon>
        <taxon>Chordata</taxon>
        <taxon>Craniata</taxon>
        <taxon>Vertebrata</taxon>
        <taxon>Euteleostomi</taxon>
        <taxon>Actinopterygii</taxon>
        <taxon>Neopterygii</taxon>
        <taxon>Teleostei</taxon>
        <taxon>Neoteleostei</taxon>
        <taxon>Acanthomorphata</taxon>
        <taxon>Anabantaria</taxon>
        <taxon>Anabantiformes</taxon>
        <taxon>Anabantoidei</taxon>
        <taxon>Anabantidae</taxon>
        <taxon>Anabas</taxon>
    </lineage>
</organism>
<dbReference type="AlphaFoldDB" id="A0A3Q1KCS2"/>
<accession>A0A3Q1KCS2</accession>
<evidence type="ECO:0000256" key="1">
    <source>
        <dbReference type="ARBA" id="ARBA00022553"/>
    </source>
</evidence>
<keyword evidence="5" id="KW-1185">Reference proteome</keyword>
<evidence type="ECO:0000313" key="5">
    <source>
        <dbReference type="Proteomes" id="UP000265040"/>
    </source>
</evidence>
<proteinExistence type="predicted"/>
<evidence type="ECO:0000256" key="3">
    <source>
        <dbReference type="SAM" id="MobiDB-lite"/>
    </source>
</evidence>